<keyword evidence="1" id="KW-0732">Signal</keyword>
<protein>
    <submittedName>
        <fullName evidence="2">PIG-L family deacetylase</fullName>
    </submittedName>
</protein>
<dbReference type="InterPro" id="IPR024078">
    <property type="entry name" value="LmbE-like_dom_sf"/>
</dbReference>
<comment type="caution">
    <text evidence="2">The sequence shown here is derived from an EMBL/GenBank/DDBJ whole genome shotgun (WGS) entry which is preliminary data.</text>
</comment>
<dbReference type="AlphaFoldDB" id="A0A7V2B0Z7"/>
<dbReference type="Pfam" id="PF02585">
    <property type="entry name" value="PIG-L"/>
    <property type="match status" value="1"/>
</dbReference>
<proteinExistence type="predicted"/>
<dbReference type="InterPro" id="IPR003737">
    <property type="entry name" value="GlcNAc_PI_deacetylase-related"/>
</dbReference>
<feature type="signal peptide" evidence="1">
    <location>
        <begin position="1"/>
        <end position="24"/>
    </location>
</feature>
<accession>A0A7V2B0Z7</accession>
<evidence type="ECO:0000313" key="2">
    <source>
        <dbReference type="EMBL" id="HER96317.1"/>
    </source>
</evidence>
<dbReference type="PANTHER" id="PTHR12993:SF30">
    <property type="entry name" value="N-ACETYL-ALPHA-D-GLUCOSAMINYL L-MALATE DEACETYLASE 1"/>
    <property type="match status" value="1"/>
</dbReference>
<gene>
    <name evidence="2" type="ORF">ENO59_07350</name>
</gene>
<dbReference type="SUPFAM" id="SSF102588">
    <property type="entry name" value="LmbE-like"/>
    <property type="match status" value="1"/>
</dbReference>
<feature type="chain" id="PRO_5030692136" evidence="1">
    <location>
        <begin position="25"/>
        <end position="305"/>
    </location>
</feature>
<dbReference type="PANTHER" id="PTHR12993">
    <property type="entry name" value="N-ACETYLGLUCOSAMINYL-PHOSPHATIDYLINOSITOL DE-N-ACETYLASE-RELATED"/>
    <property type="match status" value="1"/>
</dbReference>
<name>A0A7V2B0Z7_RHOMR</name>
<reference evidence="2" key="1">
    <citation type="journal article" date="2020" name="mSystems">
        <title>Genome- and Community-Level Interaction Insights into Carbon Utilization and Element Cycling Functions of Hydrothermarchaeota in Hydrothermal Sediment.</title>
        <authorList>
            <person name="Zhou Z."/>
            <person name="Liu Y."/>
            <person name="Xu W."/>
            <person name="Pan J."/>
            <person name="Luo Z.H."/>
            <person name="Li M."/>
        </authorList>
    </citation>
    <scope>NUCLEOTIDE SEQUENCE [LARGE SCALE GENOMIC DNA]</scope>
    <source>
        <strain evidence="2">SpSt-143</strain>
    </source>
</reference>
<evidence type="ECO:0000256" key="1">
    <source>
        <dbReference type="SAM" id="SignalP"/>
    </source>
</evidence>
<organism evidence="2">
    <name type="scientific">Rhodothermus marinus</name>
    <name type="common">Rhodothermus obamensis</name>
    <dbReference type="NCBI Taxonomy" id="29549"/>
    <lineage>
        <taxon>Bacteria</taxon>
        <taxon>Pseudomonadati</taxon>
        <taxon>Rhodothermota</taxon>
        <taxon>Rhodothermia</taxon>
        <taxon>Rhodothermales</taxon>
        <taxon>Rhodothermaceae</taxon>
        <taxon>Rhodothermus</taxon>
    </lineage>
</organism>
<dbReference type="EMBL" id="DSGB01000005">
    <property type="protein sequence ID" value="HER96317.1"/>
    <property type="molecule type" value="Genomic_DNA"/>
</dbReference>
<dbReference type="Gene3D" id="3.40.50.10320">
    <property type="entry name" value="LmbE-like"/>
    <property type="match status" value="1"/>
</dbReference>
<sequence>MRQVAMKAWIVYGLMTLISAMGTAAQPAERPLRVLCIGAHPDDCEVKMGGTAALYAAMGHQVKFISVTNGDAGHYAQGGGLLAERRRAEAQEAARRLGIAAYEVLDYHDAELVPSLEVRKQLIRKIREWQADLVFAPRPNDYHPDHRYTGQLVQDAAYLVMVPNVASDVPALRHNPVFLYLSDHFQKPNPFTPDIAVAIDEVVGRKLEALDAHVSQFYEWLPWIDGRLEEVPADPVARREWLRQAWLEQPLTDHVRAALARWYGPETAARVRYAEAFEICEYGHQPTEAEIRRLFPMLGQPVEQH</sequence>
<dbReference type="GO" id="GO:0016811">
    <property type="term" value="F:hydrolase activity, acting on carbon-nitrogen (but not peptide) bonds, in linear amides"/>
    <property type="evidence" value="ECO:0007669"/>
    <property type="project" value="TreeGrafter"/>
</dbReference>